<dbReference type="OrthoDB" id="953281at2"/>
<dbReference type="Gene3D" id="3.30.530.20">
    <property type="match status" value="1"/>
</dbReference>
<gene>
    <name evidence="1" type="ordered locus">Nwat_0940</name>
</gene>
<evidence type="ECO:0000313" key="2">
    <source>
        <dbReference type="Proteomes" id="UP000000393"/>
    </source>
</evidence>
<keyword evidence="2" id="KW-1185">Reference proteome</keyword>
<proteinExistence type="predicted"/>
<dbReference type="HOGENOM" id="CLU_132619_0_0_6"/>
<dbReference type="eggNOG" id="COG3832">
    <property type="taxonomic scope" value="Bacteria"/>
</dbReference>
<evidence type="ECO:0000313" key="1">
    <source>
        <dbReference type="EMBL" id="ADJ27884.1"/>
    </source>
</evidence>
<accession>D8K4I7</accession>
<dbReference type="RefSeq" id="WP_013219986.1">
    <property type="nucleotide sequence ID" value="NC_014315.1"/>
</dbReference>
<dbReference type="EMBL" id="CP002086">
    <property type="protein sequence ID" value="ADJ27884.1"/>
    <property type="molecule type" value="Genomic_DNA"/>
</dbReference>
<dbReference type="Pfam" id="PF10604">
    <property type="entry name" value="Polyketide_cyc2"/>
    <property type="match status" value="1"/>
</dbReference>
<dbReference type="AlphaFoldDB" id="D8K4I7"/>
<protein>
    <submittedName>
        <fullName evidence="1">Polyketide cyclase/dehydrase</fullName>
    </submittedName>
</protein>
<dbReference type="Proteomes" id="UP000000393">
    <property type="component" value="Chromosome"/>
</dbReference>
<name>D8K4I7_NITWC</name>
<dbReference type="SUPFAM" id="SSF55961">
    <property type="entry name" value="Bet v1-like"/>
    <property type="match status" value="1"/>
</dbReference>
<dbReference type="KEGG" id="nwa:Nwat_0940"/>
<dbReference type="InterPro" id="IPR019587">
    <property type="entry name" value="Polyketide_cyclase/dehydratase"/>
</dbReference>
<organism evidence="1 2">
    <name type="scientific">Nitrosococcus watsoni (strain C-113)</name>
    <dbReference type="NCBI Taxonomy" id="105559"/>
    <lineage>
        <taxon>Bacteria</taxon>
        <taxon>Pseudomonadati</taxon>
        <taxon>Pseudomonadota</taxon>
        <taxon>Gammaproteobacteria</taxon>
        <taxon>Chromatiales</taxon>
        <taxon>Chromatiaceae</taxon>
        <taxon>Nitrosococcus</taxon>
    </lineage>
</organism>
<reference evidence="1 2" key="1">
    <citation type="submission" date="2010-06" db="EMBL/GenBank/DDBJ databases">
        <title>Complete sequence of chromosome of Nitrosococcus watsoni C-113.</title>
        <authorList>
            <consortium name="US DOE Joint Genome Institute"/>
            <person name="Lucas S."/>
            <person name="Copeland A."/>
            <person name="Lapidus A."/>
            <person name="Cheng J.-F."/>
            <person name="Bruce D."/>
            <person name="Goodwin L."/>
            <person name="Pitluck S."/>
            <person name="Malfatti S.A."/>
            <person name="Chain P.S.G."/>
            <person name="Land M."/>
            <person name="Hauser L."/>
            <person name="Kyrpides N."/>
            <person name="Ivanova N."/>
            <person name="Cambell M.A."/>
            <person name="Heidelberg J.F."/>
            <person name="Klotz M.G."/>
            <person name="Woyke T."/>
        </authorList>
    </citation>
    <scope>NUCLEOTIDE SEQUENCE [LARGE SCALE GENOMIC DNA]</scope>
    <source>
        <strain evidence="1 2">C-113</strain>
    </source>
</reference>
<dbReference type="CDD" id="cd08865">
    <property type="entry name" value="SRPBCC_10"/>
    <property type="match status" value="1"/>
</dbReference>
<dbReference type="STRING" id="105559.Nwat_0940"/>
<sequence>MIKVQSSILIDCPVDDAFQYVSAGFFENYPKWSPEVVELEKITNGPVRMGTMARQVRIDKGRRTESIFQVTEHQPPWQIEFGSLSSPRYQARYNLEPVAAEKTHIRFTFELRLEFFMRPFENVIASAVKAGSQNVVCNLKQLLEAEKPTQSMTALVF</sequence>
<dbReference type="InterPro" id="IPR023393">
    <property type="entry name" value="START-like_dom_sf"/>
</dbReference>